<gene>
    <name evidence="3" type="ORF">OE749_17940</name>
</gene>
<proteinExistence type="predicted"/>
<organism evidence="3 4">
    <name type="scientific">Fluctibacter corallii</name>
    <dbReference type="NCBI Taxonomy" id="2984329"/>
    <lineage>
        <taxon>Bacteria</taxon>
        <taxon>Pseudomonadati</taxon>
        <taxon>Pseudomonadota</taxon>
        <taxon>Gammaproteobacteria</taxon>
        <taxon>Alteromonadales</taxon>
        <taxon>Alteromonadaceae</taxon>
        <taxon>Fluctibacter</taxon>
    </lineage>
</organism>
<evidence type="ECO:0000256" key="1">
    <source>
        <dbReference type="SAM" id="Phobius"/>
    </source>
</evidence>
<dbReference type="Proteomes" id="UP001652504">
    <property type="component" value="Unassembled WGS sequence"/>
</dbReference>
<evidence type="ECO:0000313" key="3">
    <source>
        <dbReference type="EMBL" id="MCV2886579.1"/>
    </source>
</evidence>
<feature type="domain" description="VanZ-like" evidence="2">
    <location>
        <begin position="46"/>
        <end position="112"/>
    </location>
</feature>
<feature type="transmembrane region" description="Helical" evidence="1">
    <location>
        <begin position="92"/>
        <end position="112"/>
    </location>
</feature>
<accession>A0ABT3AD27</accession>
<keyword evidence="1" id="KW-0812">Transmembrane</keyword>
<keyword evidence="1" id="KW-0472">Membrane</keyword>
<sequence>MATNKANILIFVLSVTVYFILMVVRKELNTDDEALALILGSFPSFLVTFGFLSILPSLTSGKQSLMSNYILFVLFAVGYEVSQLFVRGTFDTADVIATIVGGALGIGAILIFNKKRILPNATSKL</sequence>
<dbReference type="InterPro" id="IPR006976">
    <property type="entry name" value="VanZ-like"/>
</dbReference>
<name>A0ABT3AD27_9ALTE</name>
<feature type="transmembrane region" description="Helical" evidence="1">
    <location>
        <begin position="36"/>
        <end position="55"/>
    </location>
</feature>
<feature type="transmembrane region" description="Helical" evidence="1">
    <location>
        <begin position="7"/>
        <end position="24"/>
    </location>
</feature>
<reference evidence="3 4" key="1">
    <citation type="submission" date="2022-10" db="EMBL/GenBank/DDBJ databases">
        <title>Aestuariibacter sp. AA17 isolated from Montipora capitata coral fragment.</title>
        <authorList>
            <person name="Emsley S.A."/>
            <person name="Pfannmuller K.M."/>
            <person name="Loughran R.M."/>
            <person name="Shlafstein M."/>
            <person name="Papke E."/>
            <person name="Saw J.H."/>
            <person name="Ushijima B."/>
            <person name="Videau P."/>
        </authorList>
    </citation>
    <scope>NUCLEOTIDE SEQUENCE [LARGE SCALE GENOMIC DNA]</scope>
    <source>
        <strain evidence="3 4">AA17</strain>
    </source>
</reference>
<comment type="caution">
    <text evidence="3">The sequence shown here is derived from an EMBL/GenBank/DDBJ whole genome shotgun (WGS) entry which is preliminary data.</text>
</comment>
<protein>
    <submittedName>
        <fullName evidence="3">VanZ family protein</fullName>
    </submittedName>
</protein>
<dbReference type="RefSeq" id="WP_263713870.1">
    <property type="nucleotide sequence ID" value="NZ_JAOWKX010000012.1"/>
</dbReference>
<dbReference type="Pfam" id="PF04892">
    <property type="entry name" value="VanZ"/>
    <property type="match status" value="1"/>
</dbReference>
<feature type="transmembrane region" description="Helical" evidence="1">
    <location>
        <begin position="67"/>
        <end position="86"/>
    </location>
</feature>
<keyword evidence="1" id="KW-1133">Transmembrane helix</keyword>
<dbReference type="EMBL" id="JAOWKX010000012">
    <property type="protein sequence ID" value="MCV2886579.1"/>
    <property type="molecule type" value="Genomic_DNA"/>
</dbReference>
<keyword evidence="4" id="KW-1185">Reference proteome</keyword>
<evidence type="ECO:0000313" key="4">
    <source>
        <dbReference type="Proteomes" id="UP001652504"/>
    </source>
</evidence>
<evidence type="ECO:0000259" key="2">
    <source>
        <dbReference type="Pfam" id="PF04892"/>
    </source>
</evidence>